<comment type="subcellular location">
    <subcellularLocation>
        <location evidence="1">Nucleus</location>
    </subcellularLocation>
</comment>
<dbReference type="InterPro" id="IPR038718">
    <property type="entry name" value="SNF2-like_sf"/>
</dbReference>
<sequence>MLYRHKISYRKRNTYNSTKYIRTTQMNYSLEEIEKKRLLALQRKKQSQIQNNLSGSTIQNNSSSSAGNISSNATNAGINQNQSLSANKSFGHGPLKYADLKAKFRKDPPKNNGKFNKQIERFNPISTQNFFGNKKPNITGNCYMISDTRFTLETSQYFTPLVETLKTIPSRSYDMKTKSWNFLLKDYENVMEKIINFKSHVQITGLPKSVLQIFRKDDIPKDGESMELSDIDPQLLDSLMPFQREGICYGISKKGRCMIADDMGLGKTIQALGIAHYFRKSWPLLIVVPSSVRYQWADAIHMFLPSVPAHYVHHFTSTKDFIDNNKIVITTYDLLVRATNIFERQRFGFVILDESHALKSVKTARFKAAQCVVSQARHIILLSGTPALSRPIELYTQINLIMPNFIGYQEYGIRYCAGEKTSYGWNFSGSSNMQELQLLLKRTCVIRRLKNDVLNQLPSKKREVVMLDPDLIAVGTKDMIQISKQLERKVLTGMERHTALLQYYHESGIAKQKAICDYVSKLFKNNKKFVIFAHHQSVLEAICDVAESMDIKYIRIDGKTNPERRKYLVDKFQECDSYIAAVLSIATANAGITLTAAQLVVFAELFWNPGILCQAEDRVHRIGQNDNVTIQYLVAKQTADDYLWPLIQRKMNVLNEVGLDQDFSLTNIDVTRKSTLSSKQKPLEFFTNKGKYKHETDESVVENNENKTEDSVLGSQSSITGEYKELLELDNDSFDFCDWSDME</sequence>
<evidence type="ECO:0000313" key="10">
    <source>
        <dbReference type="Proteomes" id="UP001642520"/>
    </source>
</evidence>
<dbReference type="Gene3D" id="3.40.50.300">
    <property type="entry name" value="P-loop containing nucleotide triphosphate hydrolases"/>
    <property type="match status" value="1"/>
</dbReference>
<protein>
    <recommendedName>
        <fullName evidence="11">SWI/SNF-related matrix-associated actin-dependent regulator of chromatin subfamily A-like protein 1</fullName>
    </recommendedName>
</protein>
<dbReference type="PROSITE" id="PS51192">
    <property type="entry name" value="HELICASE_ATP_BIND_1"/>
    <property type="match status" value="1"/>
</dbReference>
<feature type="compositionally biased region" description="Polar residues" evidence="5">
    <location>
        <begin position="50"/>
        <end position="59"/>
    </location>
</feature>
<dbReference type="Proteomes" id="UP001642520">
    <property type="component" value="Unassembled WGS sequence"/>
</dbReference>
<keyword evidence="2" id="KW-0378">Hydrolase</keyword>
<evidence type="ECO:0000256" key="5">
    <source>
        <dbReference type="SAM" id="MobiDB-lite"/>
    </source>
</evidence>
<dbReference type="SMART" id="SM00490">
    <property type="entry name" value="HELICc"/>
    <property type="match status" value="1"/>
</dbReference>
<comment type="caution">
    <text evidence="9">The sequence shown here is derived from an EMBL/GenBank/DDBJ whole genome shotgun (WGS) entry which is preliminary data.</text>
</comment>
<keyword evidence="3" id="KW-0539">Nucleus</keyword>
<dbReference type="SMART" id="SM00487">
    <property type="entry name" value="DEXDc"/>
    <property type="match status" value="1"/>
</dbReference>
<dbReference type="InterPro" id="IPR014001">
    <property type="entry name" value="Helicase_ATP-bd"/>
</dbReference>
<feature type="region of interest" description="Disordered" evidence="5">
    <location>
        <begin position="696"/>
        <end position="715"/>
    </location>
</feature>
<evidence type="ECO:0000313" key="9">
    <source>
        <dbReference type="EMBL" id="CAL7946841.1"/>
    </source>
</evidence>
<dbReference type="CDD" id="cd18793">
    <property type="entry name" value="SF2_C_SNF"/>
    <property type="match status" value="1"/>
</dbReference>
<gene>
    <name evidence="9" type="ORF">XYLVIOL_LOCUS8004</name>
</gene>
<dbReference type="InterPro" id="IPR010003">
    <property type="entry name" value="HARP_dom"/>
</dbReference>
<dbReference type="PANTHER" id="PTHR45766">
    <property type="entry name" value="DNA ANNEALING HELICASE AND ENDONUCLEASE ZRANB3 FAMILY MEMBER"/>
    <property type="match status" value="1"/>
</dbReference>
<evidence type="ECO:0008006" key="11">
    <source>
        <dbReference type="Google" id="ProtNLM"/>
    </source>
</evidence>
<feature type="region of interest" description="Disordered" evidence="5">
    <location>
        <begin position="50"/>
        <end position="74"/>
    </location>
</feature>
<feature type="domain" description="Helicase C-terminal" evidence="7">
    <location>
        <begin position="514"/>
        <end position="671"/>
    </location>
</feature>
<evidence type="ECO:0000256" key="4">
    <source>
        <dbReference type="PROSITE-ProRule" id="PRU00800"/>
    </source>
</evidence>
<keyword evidence="10" id="KW-1185">Reference proteome</keyword>
<evidence type="ECO:0000259" key="6">
    <source>
        <dbReference type="PROSITE" id="PS51192"/>
    </source>
</evidence>
<feature type="domain" description="Helicase ATP-binding" evidence="6">
    <location>
        <begin position="248"/>
        <end position="404"/>
    </location>
</feature>
<feature type="domain" description="HARP" evidence="8">
    <location>
        <begin position="134"/>
        <end position="207"/>
    </location>
</feature>
<organism evidence="9 10">
    <name type="scientific">Xylocopa violacea</name>
    <name type="common">Violet carpenter bee</name>
    <name type="synonym">Apis violacea</name>
    <dbReference type="NCBI Taxonomy" id="135666"/>
    <lineage>
        <taxon>Eukaryota</taxon>
        <taxon>Metazoa</taxon>
        <taxon>Ecdysozoa</taxon>
        <taxon>Arthropoda</taxon>
        <taxon>Hexapoda</taxon>
        <taxon>Insecta</taxon>
        <taxon>Pterygota</taxon>
        <taxon>Neoptera</taxon>
        <taxon>Endopterygota</taxon>
        <taxon>Hymenoptera</taxon>
        <taxon>Apocrita</taxon>
        <taxon>Aculeata</taxon>
        <taxon>Apoidea</taxon>
        <taxon>Anthophila</taxon>
        <taxon>Apidae</taxon>
        <taxon>Xylocopa</taxon>
        <taxon>Xylocopa</taxon>
    </lineage>
</organism>
<evidence type="ECO:0000259" key="7">
    <source>
        <dbReference type="PROSITE" id="PS51194"/>
    </source>
</evidence>
<dbReference type="SUPFAM" id="SSF52540">
    <property type="entry name" value="P-loop containing nucleoside triphosphate hydrolases"/>
    <property type="match status" value="2"/>
</dbReference>
<dbReference type="CDD" id="cd18010">
    <property type="entry name" value="DEXHc_HARP_SMARCAL1"/>
    <property type="match status" value="1"/>
</dbReference>
<dbReference type="Gene3D" id="3.40.50.10810">
    <property type="entry name" value="Tandem AAA-ATPase domain"/>
    <property type="match status" value="1"/>
</dbReference>
<comment type="similarity">
    <text evidence="4">Belongs to the SNF2/RAD54 helicase family. SMARCAL1 subfamily.</text>
</comment>
<evidence type="ECO:0000256" key="2">
    <source>
        <dbReference type="ARBA" id="ARBA00022801"/>
    </source>
</evidence>
<reference evidence="9 10" key="1">
    <citation type="submission" date="2024-08" db="EMBL/GenBank/DDBJ databases">
        <authorList>
            <person name="Will J Nash"/>
            <person name="Angela Man"/>
            <person name="Seanna McTaggart"/>
            <person name="Kendall Baker"/>
            <person name="Tom Barker"/>
            <person name="Leah Catchpole"/>
            <person name="Alex Durrant"/>
            <person name="Karim Gharbi"/>
            <person name="Naomi Irish"/>
            <person name="Gemy Kaithakottil"/>
            <person name="Debby Ku"/>
            <person name="Aaliyah Providence"/>
            <person name="Felix Shaw"/>
            <person name="David Swarbreck"/>
            <person name="Chris Watkins"/>
            <person name="Ann M. McCartney"/>
            <person name="Giulio Formenti"/>
            <person name="Alice Mouton"/>
            <person name="Noel Vella"/>
            <person name="Bjorn M von Reumont"/>
            <person name="Adriana Vella"/>
            <person name="Wilfried Haerty"/>
        </authorList>
    </citation>
    <scope>NUCLEOTIDE SEQUENCE [LARGE SCALE GENOMIC DNA]</scope>
</reference>
<accession>A0ABP1P0N9</accession>
<dbReference type="PANTHER" id="PTHR45766:SF6">
    <property type="entry name" value="SWI_SNF-RELATED MATRIX-ASSOCIATED ACTIN-DEPENDENT REGULATOR OF CHROMATIN SUBFAMILY A-LIKE PROTEIN 1"/>
    <property type="match status" value="1"/>
</dbReference>
<dbReference type="InterPro" id="IPR027417">
    <property type="entry name" value="P-loop_NTPase"/>
</dbReference>
<evidence type="ECO:0000256" key="3">
    <source>
        <dbReference type="ARBA" id="ARBA00023242"/>
    </source>
</evidence>
<evidence type="ECO:0000259" key="8">
    <source>
        <dbReference type="PROSITE" id="PS51467"/>
    </source>
</evidence>
<feature type="compositionally biased region" description="Low complexity" evidence="5">
    <location>
        <begin position="60"/>
        <end position="74"/>
    </location>
</feature>
<name>A0ABP1P0N9_XYLVO</name>
<dbReference type="InterPro" id="IPR001650">
    <property type="entry name" value="Helicase_C-like"/>
</dbReference>
<dbReference type="Pfam" id="PF07443">
    <property type="entry name" value="HARP"/>
    <property type="match status" value="1"/>
</dbReference>
<dbReference type="PROSITE" id="PS51194">
    <property type="entry name" value="HELICASE_CTER"/>
    <property type="match status" value="1"/>
</dbReference>
<dbReference type="Pfam" id="PF00176">
    <property type="entry name" value="SNF2-rel_dom"/>
    <property type="match status" value="1"/>
</dbReference>
<proteinExistence type="inferred from homology"/>
<evidence type="ECO:0000256" key="1">
    <source>
        <dbReference type="ARBA" id="ARBA00004123"/>
    </source>
</evidence>
<dbReference type="InterPro" id="IPR049730">
    <property type="entry name" value="SNF2/RAD54-like_C"/>
</dbReference>
<dbReference type="Pfam" id="PF00271">
    <property type="entry name" value="Helicase_C"/>
    <property type="match status" value="1"/>
</dbReference>
<dbReference type="InterPro" id="IPR000330">
    <property type="entry name" value="SNF2_N"/>
</dbReference>
<dbReference type="PROSITE" id="PS51467">
    <property type="entry name" value="HARP"/>
    <property type="match status" value="1"/>
</dbReference>
<dbReference type="EMBL" id="CAXAJV020001296">
    <property type="protein sequence ID" value="CAL7946841.1"/>
    <property type="molecule type" value="Genomic_DNA"/>
</dbReference>